<dbReference type="Proteomes" id="UP000321570">
    <property type="component" value="Unassembled WGS sequence"/>
</dbReference>
<organism evidence="3 4">
    <name type="scientific">Hymenolepis diminuta</name>
    <name type="common">Rat tapeworm</name>
    <dbReference type="NCBI Taxonomy" id="6216"/>
    <lineage>
        <taxon>Eukaryota</taxon>
        <taxon>Metazoa</taxon>
        <taxon>Spiralia</taxon>
        <taxon>Lophotrochozoa</taxon>
        <taxon>Platyhelminthes</taxon>
        <taxon>Cestoda</taxon>
        <taxon>Eucestoda</taxon>
        <taxon>Cyclophyllidea</taxon>
        <taxon>Hymenolepididae</taxon>
        <taxon>Hymenolepis</taxon>
    </lineage>
</organism>
<reference evidence="3 4" key="1">
    <citation type="submission" date="2019-07" db="EMBL/GenBank/DDBJ databases">
        <authorList>
            <person name="Jastrzebski P J."/>
            <person name="Paukszto L."/>
            <person name="Jastrzebski P J."/>
        </authorList>
    </citation>
    <scope>NUCLEOTIDE SEQUENCE [LARGE SCALE GENOMIC DNA]</scope>
    <source>
        <strain evidence="3 4">WMS-il1</strain>
    </source>
</reference>
<dbReference type="SMART" id="SM00054">
    <property type="entry name" value="EFh"/>
    <property type="match status" value="3"/>
</dbReference>
<gene>
    <name evidence="3" type="ORF">WMSIL1_LOCUS12862</name>
</gene>
<evidence type="ECO:0000256" key="1">
    <source>
        <dbReference type="ARBA" id="ARBA00022837"/>
    </source>
</evidence>
<feature type="domain" description="EF-hand" evidence="2">
    <location>
        <begin position="164"/>
        <end position="199"/>
    </location>
</feature>
<evidence type="ECO:0000259" key="2">
    <source>
        <dbReference type="PROSITE" id="PS50222"/>
    </source>
</evidence>
<dbReference type="AlphaFoldDB" id="A0A564Z6Z9"/>
<dbReference type="CDD" id="cd00051">
    <property type="entry name" value="EFh"/>
    <property type="match status" value="1"/>
</dbReference>
<dbReference type="Pfam" id="PF13499">
    <property type="entry name" value="EF-hand_7"/>
    <property type="match status" value="1"/>
</dbReference>
<dbReference type="PROSITE" id="PS50222">
    <property type="entry name" value="EF_HAND_2"/>
    <property type="match status" value="2"/>
</dbReference>
<dbReference type="InterPro" id="IPR018247">
    <property type="entry name" value="EF_Hand_1_Ca_BS"/>
</dbReference>
<dbReference type="Gene3D" id="1.10.238.10">
    <property type="entry name" value="EF-hand"/>
    <property type="match status" value="1"/>
</dbReference>
<dbReference type="InterPro" id="IPR002048">
    <property type="entry name" value="EF_hand_dom"/>
</dbReference>
<evidence type="ECO:0000313" key="4">
    <source>
        <dbReference type="Proteomes" id="UP000321570"/>
    </source>
</evidence>
<keyword evidence="1" id="KW-0106">Calcium</keyword>
<proteinExistence type="predicted"/>
<name>A0A564Z6Z9_HYMDI</name>
<feature type="domain" description="EF-hand" evidence="2">
    <location>
        <begin position="128"/>
        <end position="163"/>
    </location>
</feature>
<dbReference type="EMBL" id="CABIJS010000666">
    <property type="protein sequence ID" value="VUZ54793.1"/>
    <property type="molecule type" value="Genomic_DNA"/>
</dbReference>
<dbReference type="GO" id="GO:0005509">
    <property type="term" value="F:calcium ion binding"/>
    <property type="evidence" value="ECO:0007669"/>
    <property type="project" value="InterPro"/>
</dbReference>
<dbReference type="InterPro" id="IPR011992">
    <property type="entry name" value="EF-hand-dom_pair"/>
</dbReference>
<protein>
    <recommendedName>
        <fullName evidence="2">EF-hand domain-containing protein</fullName>
    </recommendedName>
</protein>
<dbReference type="PROSITE" id="PS00018">
    <property type="entry name" value="EF_HAND_1"/>
    <property type="match status" value="2"/>
</dbReference>
<sequence length="200" mass="21963">MSGRFLLYFRAYEEDPQDEEEEEESKDGAVCGSPQAAGNIGFGGNVQMPNINDVNGGSGFVDSILSIFDSNHDGLLTRLEAKKAASQFDIGSRELKDILKGLNCDKKTEEVALSSLSDQIKLICVEKFKKAAFKLFFNCMDKDKSGTLSMDEVIVAVRAFNMPVTMSIAKEIFDSVDTNKDGEIDLKEFLAFLASVKDCV</sequence>
<dbReference type="SUPFAM" id="SSF47473">
    <property type="entry name" value="EF-hand"/>
    <property type="match status" value="1"/>
</dbReference>
<keyword evidence="4" id="KW-1185">Reference proteome</keyword>
<evidence type="ECO:0000313" key="3">
    <source>
        <dbReference type="EMBL" id="VUZ54793.1"/>
    </source>
</evidence>
<accession>A0A564Z6Z9</accession>